<sequence>MLFGVSQVFATMYESLQGLCSLVFMTNPLFLLDPERDDVPVNSDELNTGWKITLPASVKRHAIQAMRLSDGDELDLSDGAGLRVRAVIADATAGVAEVREVGREPQPVAKLALIQALAKTGHDEQAIDAATQIGVDQVIPWQADRSIAKWKDGRTDRKWHQTLAAATEQSRRTWMPELSDCITSRQMVAICRRACVHGDLVVVLHQDATDTWDGIETLARNLADQCFDDGRSRTINVVVGPEGGISDDEITAFRDAGAHVCVLGTTILRASLAGPVALTLLSRALGRM</sequence>
<dbReference type="InterPro" id="IPR046887">
    <property type="entry name" value="RsmE_PUA-like"/>
</dbReference>
<dbReference type="InterPro" id="IPR006700">
    <property type="entry name" value="RsmE"/>
</dbReference>
<comment type="similarity">
    <text evidence="2 12">Belongs to the RNA methyltransferase RsmE family.</text>
</comment>
<organism evidence="15 16">
    <name type="scientific">Bifidobacterium hapali</name>
    <dbReference type="NCBI Taxonomy" id="1630172"/>
    <lineage>
        <taxon>Bacteria</taxon>
        <taxon>Bacillati</taxon>
        <taxon>Actinomycetota</taxon>
        <taxon>Actinomycetes</taxon>
        <taxon>Bifidobacteriales</taxon>
        <taxon>Bifidobacteriaceae</taxon>
        <taxon>Bifidobacterium</taxon>
    </lineage>
</organism>
<dbReference type="GO" id="GO:0070042">
    <property type="term" value="F:rRNA (uridine-N3-)-methyltransferase activity"/>
    <property type="evidence" value="ECO:0007669"/>
    <property type="project" value="TreeGrafter"/>
</dbReference>
<keyword evidence="5 12" id="KW-0963">Cytoplasm</keyword>
<keyword evidence="16" id="KW-1185">Reference proteome</keyword>
<evidence type="ECO:0000256" key="10">
    <source>
        <dbReference type="ARBA" id="ARBA00025699"/>
    </source>
</evidence>
<dbReference type="Gene3D" id="3.40.1280.10">
    <property type="match status" value="1"/>
</dbReference>
<keyword evidence="6 12" id="KW-0698">rRNA processing</keyword>
<dbReference type="EMBL" id="MWWY01000024">
    <property type="protein sequence ID" value="OZG64321.1"/>
    <property type="molecule type" value="Genomic_DNA"/>
</dbReference>
<evidence type="ECO:0000256" key="1">
    <source>
        <dbReference type="ARBA" id="ARBA00004496"/>
    </source>
</evidence>
<evidence type="ECO:0000313" key="15">
    <source>
        <dbReference type="EMBL" id="OZG64321.1"/>
    </source>
</evidence>
<comment type="catalytic activity">
    <reaction evidence="11 12">
        <text>uridine(1498) in 16S rRNA + S-adenosyl-L-methionine = N(3)-methyluridine(1498) in 16S rRNA + S-adenosyl-L-homocysteine + H(+)</text>
        <dbReference type="Rhea" id="RHEA:42920"/>
        <dbReference type="Rhea" id="RHEA-COMP:10283"/>
        <dbReference type="Rhea" id="RHEA-COMP:10284"/>
        <dbReference type="ChEBI" id="CHEBI:15378"/>
        <dbReference type="ChEBI" id="CHEBI:57856"/>
        <dbReference type="ChEBI" id="CHEBI:59789"/>
        <dbReference type="ChEBI" id="CHEBI:65315"/>
        <dbReference type="ChEBI" id="CHEBI:74502"/>
        <dbReference type="EC" id="2.1.1.193"/>
    </reaction>
</comment>
<protein>
    <recommendedName>
        <fullName evidence="4 12">Ribosomal RNA small subunit methyltransferase E</fullName>
        <ecNumber evidence="3 12">2.1.1.193</ecNumber>
    </recommendedName>
</protein>
<evidence type="ECO:0000256" key="12">
    <source>
        <dbReference type="PIRNR" id="PIRNR015601"/>
    </source>
</evidence>
<dbReference type="CDD" id="cd18084">
    <property type="entry name" value="RsmE-like"/>
    <property type="match status" value="1"/>
</dbReference>
<dbReference type="SUPFAM" id="SSF88697">
    <property type="entry name" value="PUA domain-like"/>
    <property type="match status" value="1"/>
</dbReference>
<accession>A0A261FYR8</accession>
<evidence type="ECO:0000256" key="2">
    <source>
        <dbReference type="ARBA" id="ARBA00005528"/>
    </source>
</evidence>
<evidence type="ECO:0000259" key="14">
    <source>
        <dbReference type="Pfam" id="PF20260"/>
    </source>
</evidence>
<dbReference type="PANTHER" id="PTHR30027">
    <property type="entry name" value="RIBOSOMAL RNA SMALL SUBUNIT METHYLTRANSFERASE E"/>
    <property type="match status" value="1"/>
</dbReference>
<dbReference type="AlphaFoldDB" id="A0A261FYR8"/>
<evidence type="ECO:0000256" key="3">
    <source>
        <dbReference type="ARBA" id="ARBA00012328"/>
    </source>
</evidence>
<dbReference type="Pfam" id="PF20260">
    <property type="entry name" value="PUA_4"/>
    <property type="match status" value="1"/>
</dbReference>
<dbReference type="PIRSF" id="PIRSF015601">
    <property type="entry name" value="MTase_slr0722"/>
    <property type="match status" value="1"/>
</dbReference>
<dbReference type="GO" id="GO:0070475">
    <property type="term" value="P:rRNA base methylation"/>
    <property type="evidence" value="ECO:0007669"/>
    <property type="project" value="TreeGrafter"/>
</dbReference>
<evidence type="ECO:0000256" key="11">
    <source>
        <dbReference type="ARBA" id="ARBA00047944"/>
    </source>
</evidence>
<evidence type="ECO:0000256" key="6">
    <source>
        <dbReference type="ARBA" id="ARBA00022552"/>
    </source>
</evidence>
<dbReference type="GO" id="GO:0005737">
    <property type="term" value="C:cytoplasm"/>
    <property type="evidence" value="ECO:0007669"/>
    <property type="project" value="UniProtKB-SubCell"/>
</dbReference>
<dbReference type="Pfam" id="PF04452">
    <property type="entry name" value="Methyltrans_RNA"/>
    <property type="match status" value="1"/>
</dbReference>
<evidence type="ECO:0000313" key="16">
    <source>
        <dbReference type="Proteomes" id="UP000216074"/>
    </source>
</evidence>
<evidence type="ECO:0000259" key="13">
    <source>
        <dbReference type="Pfam" id="PF04452"/>
    </source>
</evidence>
<evidence type="ECO:0000256" key="5">
    <source>
        <dbReference type="ARBA" id="ARBA00022490"/>
    </source>
</evidence>
<evidence type="ECO:0000256" key="4">
    <source>
        <dbReference type="ARBA" id="ARBA00013673"/>
    </source>
</evidence>
<keyword evidence="7 12" id="KW-0489">Methyltransferase</keyword>
<gene>
    <name evidence="15" type="ORF">BHAP_1222</name>
</gene>
<dbReference type="InterPro" id="IPR029026">
    <property type="entry name" value="tRNA_m1G_MTases_N"/>
</dbReference>
<dbReference type="NCBIfam" id="TIGR00046">
    <property type="entry name" value="RsmE family RNA methyltransferase"/>
    <property type="match status" value="1"/>
</dbReference>
<name>A0A261FYR8_9BIFI</name>
<reference evidence="15 16" key="1">
    <citation type="journal article" date="2017" name="BMC Genomics">
        <title>Comparative genomic and phylogenomic analyses of the Bifidobacteriaceae family.</title>
        <authorList>
            <person name="Lugli G.A."/>
            <person name="Milani C."/>
            <person name="Turroni F."/>
            <person name="Duranti S."/>
            <person name="Mancabelli L."/>
            <person name="Mangifesta M."/>
            <person name="Ferrario C."/>
            <person name="Modesto M."/>
            <person name="Mattarelli P."/>
            <person name="Jiri K."/>
            <person name="van Sinderen D."/>
            <person name="Ventura M."/>
        </authorList>
    </citation>
    <scope>NUCLEOTIDE SEQUENCE [LARGE SCALE GENOMIC DNA]</scope>
    <source>
        <strain evidence="15 16">DSM 100202</strain>
    </source>
</reference>
<keyword evidence="9 12" id="KW-0949">S-adenosyl-L-methionine</keyword>
<dbReference type="SUPFAM" id="SSF75217">
    <property type="entry name" value="alpha/beta knot"/>
    <property type="match status" value="1"/>
</dbReference>
<comment type="function">
    <text evidence="10 12">Specifically methylates the N3 position of the uracil ring of uridine 1498 (m3U1498) in 16S rRNA. Acts on the fully assembled 30S ribosomal subunit.</text>
</comment>
<evidence type="ECO:0000256" key="7">
    <source>
        <dbReference type="ARBA" id="ARBA00022603"/>
    </source>
</evidence>
<feature type="domain" description="Ribosomal RNA small subunit methyltransferase E PUA-like" evidence="14">
    <location>
        <begin position="59"/>
        <end position="93"/>
    </location>
</feature>
<dbReference type="InterPro" id="IPR015947">
    <property type="entry name" value="PUA-like_sf"/>
</dbReference>
<dbReference type="Proteomes" id="UP000216074">
    <property type="component" value="Unassembled WGS sequence"/>
</dbReference>
<dbReference type="NCBIfam" id="NF008693">
    <property type="entry name" value="PRK11713.2-3"/>
    <property type="match status" value="1"/>
</dbReference>
<evidence type="ECO:0000256" key="9">
    <source>
        <dbReference type="ARBA" id="ARBA00022691"/>
    </source>
</evidence>
<dbReference type="EC" id="2.1.1.193" evidence="3 12"/>
<proteinExistence type="inferred from homology"/>
<dbReference type="InterPro" id="IPR029028">
    <property type="entry name" value="Alpha/beta_knot_MTases"/>
</dbReference>
<keyword evidence="8 12" id="KW-0808">Transferase</keyword>
<comment type="caution">
    <text evidence="15">The sequence shown here is derived from an EMBL/GenBank/DDBJ whole genome shotgun (WGS) entry which is preliminary data.</text>
</comment>
<dbReference type="PANTHER" id="PTHR30027:SF3">
    <property type="entry name" value="16S RRNA (URACIL(1498)-N(3))-METHYLTRANSFERASE"/>
    <property type="match status" value="1"/>
</dbReference>
<evidence type="ECO:0000256" key="8">
    <source>
        <dbReference type="ARBA" id="ARBA00022679"/>
    </source>
</evidence>
<dbReference type="InterPro" id="IPR046886">
    <property type="entry name" value="RsmE_MTase_dom"/>
</dbReference>
<comment type="subcellular location">
    <subcellularLocation>
        <location evidence="1 12">Cytoplasm</location>
    </subcellularLocation>
</comment>
<feature type="domain" description="Ribosomal RNA small subunit methyltransferase E methyltransferase" evidence="13">
    <location>
        <begin position="106"/>
        <end position="281"/>
    </location>
</feature>